<dbReference type="AlphaFoldDB" id="A0A8J7ARH2"/>
<feature type="coiled-coil region" evidence="1">
    <location>
        <begin position="159"/>
        <end position="186"/>
    </location>
</feature>
<organism evidence="3 4">
    <name type="scientific">Lusitaniella coriacea LEGE 07157</name>
    <dbReference type="NCBI Taxonomy" id="945747"/>
    <lineage>
        <taxon>Bacteria</taxon>
        <taxon>Bacillati</taxon>
        <taxon>Cyanobacteriota</taxon>
        <taxon>Cyanophyceae</taxon>
        <taxon>Spirulinales</taxon>
        <taxon>Lusitaniellaceae</taxon>
        <taxon>Lusitaniella</taxon>
    </lineage>
</organism>
<evidence type="ECO:0000313" key="3">
    <source>
        <dbReference type="EMBL" id="MBE9114716.1"/>
    </source>
</evidence>
<evidence type="ECO:0000256" key="1">
    <source>
        <dbReference type="SAM" id="Coils"/>
    </source>
</evidence>
<keyword evidence="4" id="KW-1185">Reference proteome</keyword>
<dbReference type="RefSeq" id="WP_194027799.1">
    <property type="nucleotide sequence ID" value="NZ_JADEWZ010000002.1"/>
</dbReference>
<gene>
    <name evidence="3" type="ORF">IQ249_02285</name>
</gene>
<dbReference type="Proteomes" id="UP000654482">
    <property type="component" value="Unassembled WGS sequence"/>
</dbReference>
<evidence type="ECO:0000313" key="4">
    <source>
        <dbReference type="Proteomes" id="UP000654482"/>
    </source>
</evidence>
<sequence length="415" mass="48319">MITNQKPNKDFVREYFELITKEIKTDDSTLLSDEPVLKRSIQSLQERIERKQELLLSLEKESSTSLGNSQKNSFSEKAYFVLSELSLDIQKLVKFLSQYINTSSPSGKRTLFFSIAFIFLIFRFLFFRQVFIISLVISATIYSSAKLSSYEKKPDNRHEQEYLNKIKHHENDLEVLMKELKAKEIELEKIQNPPPDRKSLDLKTLEERVKELLSEDLWYLISEAKRESKVYDLDEDIYKSSNLESLEKEPIVSLVGISSKQEIDRADTPSTNLFKAEDFYSVVGLDGKRKYSIYEFAVIFLCSDFLCGYKSYWNLLEGVEAGGQSYKFPYDRIATIKTQEKSSLDMNEWDNFSVEKSENLENTRQQILSITTKDGDKLEFMMNNNSQAVIDSLSKRYVSDPNEAVQLIRLMLREN</sequence>
<keyword evidence="2" id="KW-0812">Transmembrane</keyword>
<dbReference type="EMBL" id="JADEWZ010000002">
    <property type="protein sequence ID" value="MBE9114716.1"/>
    <property type="molecule type" value="Genomic_DNA"/>
</dbReference>
<feature type="transmembrane region" description="Helical" evidence="2">
    <location>
        <begin position="111"/>
        <end position="137"/>
    </location>
</feature>
<accession>A0A8J7ARH2</accession>
<comment type="caution">
    <text evidence="3">The sequence shown here is derived from an EMBL/GenBank/DDBJ whole genome shotgun (WGS) entry which is preliminary data.</text>
</comment>
<name>A0A8J7ARH2_9CYAN</name>
<keyword evidence="1" id="KW-0175">Coiled coil</keyword>
<proteinExistence type="predicted"/>
<protein>
    <submittedName>
        <fullName evidence="3">Uncharacterized protein</fullName>
    </submittedName>
</protein>
<keyword evidence="2" id="KW-1133">Transmembrane helix</keyword>
<reference evidence="3" key="1">
    <citation type="submission" date="2020-10" db="EMBL/GenBank/DDBJ databases">
        <authorList>
            <person name="Castelo-Branco R."/>
            <person name="Eusebio N."/>
            <person name="Adriana R."/>
            <person name="Vieira A."/>
            <person name="Brugerolle De Fraissinette N."/>
            <person name="Rezende De Castro R."/>
            <person name="Schneider M.P."/>
            <person name="Vasconcelos V."/>
            <person name="Leao P.N."/>
        </authorList>
    </citation>
    <scope>NUCLEOTIDE SEQUENCE</scope>
    <source>
        <strain evidence="3">LEGE 07157</strain>
    </source>
</reference>
<evidence type="ECO:0000256" key="2">
    <source>
        <dbReference type="SAM" id="Phobius"/>
    </source>
</evidence>
<keyword evidence="2" id="KW-0472">Membrane</keyword>